<gene>
    <name evidence="1" type="ORF">BCR43DRAFT_489773</name>
</gene>
<dbReference type="InParanoid" id="A0A1X2HEV0"/>
<organism evidence="1 2">
    <name type="scientific">Syncephalastrum racemosum</name>
    <name type="common">Filamentous fungus</name>
    <dbReference type="NCBI Taxonomy" id="13706"/>
    <lineage>
        <taxon>Eukaryota</taxon>
        <taxon>Fungi</taxon>
        <taxon>Fungi incertae sedis</taxon>
        <taxon>Mucoromycota</taxon>
        <taxon>Mucoromycotina</taxon>
        <taxon>Mucoromycetes</taxon>
        <taxon>Mucorales</taxon>
        <taxon>Syncephalastraceae</taxon>
        <taxon>Syncephalastrum</taxon>
    </lineage>
</organism>
<evidence type="ECO:0000313" key="2">
    <source>
        <dbReference type="Proteomes" id="UP000242180"/>
    </source>
</evidence>
<evidence type="ECO:0000313" key="1">
    <source>
        <dbReference type="EMBL" id="ORY97440.1"/>
    </source>
</evidence>
<sequence>MLGIKGYANLAGKCSSHIRENLTSQENPSQRVWLEATSCNGWYQGRSSEDYWPQASLAQSRTQVKESVWRQTAAMVGIKDAHPKTTGHKHLDCCG</sequence>
<name>A0A1X2HEV0_SYNRA</name>
<dbReference type="EMBL" id="MCGN01000004">
    <property type="protein sequence ID" value="ORY97440.1"/>
    <property type="molecule type" value="Genomic_DNA"/>
</dbReference>
<proteinExistence type="predicted"/>
<reference evidence="1 2" key="1">
    <citation type="submission" date="2016-07" db="EMBL/GenBank/DDBJ databases">
        <title>Pervasive Adenine N6-methylation of Active Genes in Fungi.</title>
        <authorList>
            <consortium name="DOE Joint Genome Institute"/>
            <person name="Mondo S.J."/>
            <person name="Dannebaum R.O."/>
            <person name="Kuo R.C."/>
            <person name="Labutti K."/>
            <person name="Haridas S."/>
            <person name="Kuo A."/>
            <person name="Salamov A."/>
            <person name="Ahrendt S.R."/>
            <person name="Lipzen A."/>
            <person name="Sullivan W."/>
            <person name="Andreopoulos W.B."/>
            <person name="Clum A."/>
            <person name="Lindquist E."/>
            <person name="Daum C."/>
            <person name="Ramamoorthy G.K."/>
            <person name="Gryganskyi A."/>
            <person name="Culley D."/>
            <person name="Magnuson J.K."/>
            <person name="James T.Y."/>
            <person name="O'Malley M.A."/>
            <person name="Stajich J.E."/>
            <person name="Spatafora J.W."/>
            <person name="Visel A."/>
            <person name="Grigoriev I.V."/>
        </authorList>
    </citation>
    <scope>NUCLEOTIDE SEQUENCE [LARGE SCALE GENOMIC DNA]</scope>
    <source>
        <strain evidence="1 2">NRRL 2496</strain>
    </source>
</reference>
<dbReference type="Proteomes" id="UP000242180">
    <property type="component" value="Unassembled WGS sequence"/>
</dbReference>
<dbReference type="AlphaFoldDB" id="A0A1X2HEV0"/>
<protein>
    <submittedName>
        <fullName evidence="1">Uncharacterized protein</fullName>
    </submittedName>
</protein>
<comment type="caution">
    <text evidence="1">The sequence shown here is derived from an EMBL/GenBank/DDBJ whole genome shotgun (WGS) entry which is preliminary data.</text>
</comment>
<keyword evidence="2" id="KW-1185">Reference proteome</keyword>
<accession>A0A1X2HEV0</accession>